<accession>R7U6R6</accession>
<dbReference type="EMBL" id="KB307554">
    <property type="protein sequence ID" value="ELT98805.1"/>
    <property type="molecule type" value="Genomic_DNA"/>
</dbReference>
<evidence type="ECO:0000313" key="3">
    <source>
        <dbReference type="EnsemblMetazoa" id="CapteP220947"/>
    </source>
</evidence>
<reference evidence="3" key="3">
    <citation type="submission" date="2015-06" db="UniProtKB">
        <authorList>
            <consortium name="EnsemblMetazoa"/>
        </authorList>
    </citation>
    <scope>IDENTIFICATION</scope>
</reference>
<dbReference type="EnsemblMetazoa" id="CapteT220947">
    <property type="protein sequence ID" value="CapteP220947"/>
    <property type="gene ID" value="CapteG220947"/>
</dbReference>
<dbReference type="AlphaFoldDB" id="R7U6R6"/>
<reference evidence="2 4" key="2">
    <citation type="journal article" date="2013" name="Nature">
        <title>Insights into bilaterian evolution from three spiralian genomes.</title>
        <authorList>
            <person name="Simakov O."/>
            <person name="Marletaz F."/>
            <person name="Cho S.J."/>
            <person name="Edsinger-Gonzales E."/>
            <person name="Havlak P."/>
            <person name="Hellsten U."/>
            <person name="Kuo D.H."/>
            <person name="Larsson T."/>
            <person name="Lv J."/>
            <person name="Arendt D."/>
            <person name="Savage R."/>
            <person name="Osoegawa K."/>
            <person name="de Jong P."/>
            <person name="Grimwood J."/>
            <person name="Chapman J.A."/>
            <person name="Shapiro H."/>
            <person name="Aerts A."/>
            <person name="Otillar R.P."/>
            <person name="Terry A.Y."/>
            <person name="Boore J.L."/>
            <person name="Grigoriev I.V."/>
            <person name="Lindberg D.R."/>
            <person name="Seaver E.C."/>
            <person name="Weisblat D.A."/>
            <person name="Putnam N.H."/>
            <person name="Rokhsar D.S."/>
        </authorList>
    </citation>
    <scope>NUCLEOTIDE SEQUENCE</scope>
    <source>
        <strain evidence="2 4">I ESC-2004</strain>
    </source>
</reference>
<feature type="region of interest" description="Disordered" evidence="1">
    <location>
        <begin position="1"/>
        <end position="42"/>
    </location>
</feature>
<sequence length="81" mass="8843">MGKRGKRKAAGDVSDSEKLADSSEIKPPVDNETPPKKAKKSSAGFSLIVEHCSPRVVYTLRLGWGARFICGSKSLAQILWR</sequence>
<feature type="non-terminal residue" evidence="2">
    <location>
        <position position="81"/>
    </location>
</feature>
<feature type="compositionally biased region" description="Basic and acidic residues" evidence="1">
    <location>
        <begin position="15"/>
        <end position="35"/>
    </location>
</feature>
<evidence type="ECO:0000256" key="1">
    <source>
        <dbReference type="SAM" id="MobiDB-lite"/>
    </source>
</evidence>
<dbReference type="HOGENOM" id="CLU_2580616_0_0_1"/>
<evidence type="ECO:0000313" key="4">
    <source>
        <dbReference type="Proteomes" id="UP000014760"/>
    </source>
</evidence>
<evidence type="ECO:0000313" key="2">
    <source>
        <dbReference type="EMBL" id="ELT98805.1"/>
    </source>
</evidence>
<gene>
    <name evidence="2" type="ORF">CAPTEDRAFT_220947</name>
</gene>
<dbReference type="Proteomes" id="UP000014760">
    <property type="component" value="Unassembled WGS sequence"/>
</dbReference>
<keyword evidence="4" id="KW-1185">Reference proteome</keyword>
<proteinExistence type="predicted"/>
<name>R7U6R6_CAPTE</name>
<dbReference type="EMBL" id="AMQN01002024">
    <property type="status" value="NOT_ANNOTATED_CDS"/>
    <property type="molecule type" value="Genomic_DNA"/>
</dbReference>
<reference evidence="4" key="1">
    <citation type="submission" date="2012-12" db="EMBL/GenBank/DDBJ databases">
        <authorList>
            <person name="Hellsten U."/>
            <person name="Grimwood J."/>
            <person name="Chapman J.A."/>
            <person name="Shapiro H."/>
            <person name="Aerts A."/>
            <person name="Otillar R.P."/>
            <person name="Terry A.Y."/>
            <person name="Boore J.L."/>
            <person name="Simakov O."/>
            <person name="Marletaz F."/>
            <person name="Cho S.-J."/>
            <person name="Edsinger-Gonzales E."/>
            <person name="Havlak P."/>
            <person name="Kuo D.-H."/>
            <person name="Larsson T."/>
            <person name="Lv J."/>
            <person name="Arendt D."/>
            <person name="Savage R."/>
            <person name="Osoegawa K."/>
            <person name="de Jong P."/>
            <person name="Lindberg D.R."/>
            <person name="Seaver E.C."/>
            <person name="Weisblat D.A."/>
            <person name="Putnam N.H."/>
            <person name="Grigoriev I.V."/>
            <person name="Rokhsar D.S."/>
        </authorList>
    </citation>
    <scope>NUCLEOTIDE SEQUENCE</scope>
    <source>
        <strain evidence="4">I ESC-2004</strain>
    </source>
</reference>
<protein>
    <submittedName>
        <fullName evidence="2 3">Uncharacterized protein</fullName>
    </submittedName>
</protein>
<organism evidence="2">
    <name type="scientific">Capitella teleta</name>
    <name type="common">Polychaete worm</name>
    <dbReference type="NCBI Taxonomy" id="283909"/>
    <lineage>
        <taxon>Eukaryota</taxon>
        <taxon>Metazoa</taxon>
        <taxon>Spiralia</taxon>
        <taxon>Lophotrochozoa</taxon>
        <taxon>Annelida</taxon>
        <taxon>Polychaeta</taxon>
        <taxon>Sedentaria</taxon>
        <taxon>Scolecida</taxon>
        <taxon>Capitellidae</taxon>
        <taxon>Capitella</taxon>
    </lineage>
</organism>